<gene>
    <name evidence="1" type="ORF">ASPFODRAFT_208803</name>
</gene>
<evidence type="ECO:0000313" key="2">
    <source>
        <dbReference type="Proteomes" id="UP000184063"/>
    </source>
</evidence>
<protein>
    <submittedName>
        <fullName evidence="1">Uncharacterized protein</fullName>
    </submittedName>
</protein>
<dbReference type="EMBL" id="KV878244">
    <property type="protein sequence ID" value="OJZ84287.1"/>
    <property type="molecule type" value="Genomic_DNA"/>
</dbReference>
<accession>A0A1M3TC13</accession>
<organism evidence="1 2">
    <name type="scientific">Aspergillus luchuensis (strain CBS 106.47)</name>
    <dbReference type="NCBI Taxonomy" id="1137211"/>
    <lineage>
        <taxon>Eukaryota</taxon>
        <taxon>Fungi</taxon>
        <taxon>Dikarya</taxon>
        <taxon>Ascomycota</taxon>
        <taxon>Pezizomycotina</taxon>
        <taxon>Eurotiomycetes</taxon>
        <taxon>Eurotiomycetidae</taxon>
        <taxon>Eurotiales</taxon>
        <taxon>Aspergillaceae</taxon>
        <taxon>Aspergillus</taxon>
        <taxon>Aspergillus subgen. Circumdati</taxon>
    </lineage>
</organism>
<dbReference type="VEuPathDB" id="FungiDB:ASPFODRAFT_208803"/>
<name>A0A1M3TC13_ASPLC</name>
<reference evidence="2" key="1">
    <citation type="journal article" date="2017" name="Genome Biol.">
        <title>Comparative genomics reveals high biological diversity and specific adaptations in the industrially and medically important fungal genus Aspergillus.</title>
        <authorList>
            <person name="de Vries R.P."/>
            <person name="Riley R."/>
            <person name="Wiebenga A."/>
            <person name="Aguilar-Osorio G."/>
            <person name="Amillis S."/>
            <person name="Uchima C.A."/>
            <person name="Anderluh G."/>
            <person name="Asadollahi M."/>
            <person name="Askin M."/>
            <person name="Barry K."/>
            <person name="Battaglia E."/>
            <person name="Bayram O."/>
            <person name="Benocci T."/>
            <person name="Braus-Stromeyer S.A."/>
            <person name="Caldana C."/>
            <person name="Canovas D."/>
            <person name="Cerqueira G.C."/>
            <person name="Chen F."/>
            <person name="Chen W."/>
            <person name="Choi C."/>
            <person name="Clum A."/>
            <person name="Dos Santos R.A."/>
            <person name="Damasio A.R."/>
            <person name="Diallinas G."/>
            <person name="Emri T."/>
            <person name="Fekete E."/>
            <person name="Flipphi M."/>
            <person name="Freyberg S."/>
            <person name="Gallo A."/>
            <person name="Gournas C."/>
            <person name="Habgood R."/>
            <person name="Hainaut M."/>
            <person name="Harispe M.L."/>
            <person name="Henrissat B."/>
            <person name="Hilden K.S."/>
            <person name="Hope R."/>
            <person name="Hossain A."/>
            <person name="Karabika E."/>
            <person name="Karaffa L."/>
            <person name="Karanyi Z."/>
            <person name="Krasevec N."/>
            <person name="Kuo A."/>
            <person name="Kusch H."/>
            <person name="LaButti K."/>
            <person name="Lagendijk E.L."/>
            <person name="Lapidus A."/>
            <person name="Levasseur A."/>
            <person name="Lindquist E."/>
            <person name="Lipzen A."/>
            <person name="Logrieco A.F."/>
            <person name="MacCabe A."/>
            <person name="Maekelae M.R."/>
            <person name="Malavazi I."/>
            <person name="Melin P."/>
            <person name="Meyer V."/>
            <person name="Mielnichuk N."/>
            <person name="Miskei M."/>
            <person name="Molnar A.P."/>
            <person name="Mule G."/>
            <person name="Ngan C.Y."/>
            <person name="Orejas M."/>
            <person name="Orosz E."/>
            <person name="Ouedraogo J.P."/>
            <person name="Overkamp K.M."/>
            <person name="Park H.-S."/>
            <person name="Perrone G."/>
            <person name="Piumi F."/>
            <person name="Punt P.J."/>
            <person name="Ram A.F."/>
            <person name="Ramon A."/>
            <person name="Rauscher S."/>
            <person name="Record E."/>
            <person name="Riano-Pachon D.M."/>
            <person name="Robert V."/>
            <person name="Roehrig J."/>
            <person name="Ruller R."/>
            <person name="Salamov A."/>
            <person name="Salih N.S."/>
            <person name="Samson R.A."/>
            <person name="Sandor E."/>
            <person name="Sanguinetti M."/>
            <person name="Schuetze T."/>
            <person name="Sepcic K."/>
            <person name="Shelest E."/>
            <person name="Sherlock G."/>
            <person name="Sophianopoulou V."/>
            <person name="Squina F.M."/>
            <person name="Sun H."/>
            <person name="Susca A."/>
            <person name="Todd R.B."/>
            <person name="Tsang A."/>
            <person name="Unkles S.E."/>
            <person name="van de Wiele N."/>
            <person name="van Rossen-Uffink D."/>
            <person name="Oliveira J.V."/>
            <person name="Vesth T.C."/>
            <person name="Visser J."/>
            <person name="Yu J.-H."/>
            <person name="Zhou M."/>
            <person name="Andersen M.R."/>
            <person name="Archer D.B."/>
            <person name="Baker S.E."/>
            <person name="Benoit I."/>
            <person name="Brakhage A.A."/>
            <person name="Braus G.H."/>
            <person name="Fischer R."/>
            <person name="Frisvad J.C."/>
            <person name="Goldman G.H."/>
            <person name="Houbraken J."/>
            <person name="Oakley B."/>
            <person name="Pocsi I."/>
            <person name="Scazzocchio C."/>
            <person name="Seiboth B."/>
            <person name="vanKuyk P.A."/>
            <person name="Wortman J."/>
            <person name="Dyer P.S."/>
            <person name="Grigoriev I.V."/>
        </authorList>
    </citation>
    <scope>NUCLEOTIDE SEQUENCE [LARGE SCALE GENOMIC DNA]</scope>
    <source>
        <strain evidence="2">CBS 106.47</strain>
    </source>
</reference>
<proteinExistence type="predicted"/>
<evidence type="ECO:0000313" key="1">
    <source>
        <dbReference type="EMBL" id="OJZ84287.1"/>
    </source>
</evidence>
<dbReference type="AlphaFoldDB" id="A0A1M3TC13"/>
<sequence>MNKVIQTAITDAKIAADRWTSPTRTWMPALRATQASSSDDESDYISSLQGQTTLTLPDGRTCNTTLGANPDPVDVYWCQVAAAAVNDTDGALAQMASRASSEVADGNYTTQDIG</sequence>
<dbReference type="Proteomes" id="UP000184063">
    <property type="component" value="Unassembled WGS sequence"/>
</dbReference>